<keyword evidence="4" id="KW-0804">Transcription</keyword>
<evidence type="ECO:0000259" key="6">
    <source>
        <dbReference type="PROSITE" id="PS50048"/>
    </source>
</evidence>
<proteinExistence type="predicted"/>
<dbReference type="PROSITE" id="PS50048">
    <property type="entry name" value="ZN2_CY6_FUNGAL_2"/>
    <property type="match status" value="1"/>
</dbReference>
<evidence type="ECO:0000313" key="7">
    <source>
        <dbReference type="EMBL" id="RWA12345.1"/>
    </source>
</evidence>
<comment type="caution">
    <text evidence="7">The sequence shown here is derived from an EMBL/GenBank/DDBJ whole genome shotgun (WGS) entry which is preliminary data.</text>
</comment>
<gene>
    <name evidence="7" type="ORF">EKO27_g2738</name>
</gene>
<dbReference type="CDD" id="cd00067">
    <property type="entry name" value="GAL4"/>
    <property type="match status" value="1"/>
</dbReference>
<evidence type="ECO:0000256" key="1">
    <source>
        <dbReference type="ARBA" id="ARBA00022723"/>
    </source>
</evidence>
<protein>
    <recommendedName>
        <fullName evidence="6">Zn(2)-C6 fungal-type domain-containing protein</fullName>
    </recommendedName>
</protein>
<keyword evidence="8" id="KW-1185">Reference proteome</keyword>
<dbReference type="Proteomes" id="UP000286045">
    <property type="component" value="Unassembled WGS sequence"/>
</dbReference>
<dbReference type="STRING" id="363999.A0A439DD99"/>
<dbReference type="Pfam" id="PF00172">
    <property type="entry name" value="Zn_clus"/>
    <property type="match status" value="1"/>
</dbReference>
<organism evidence="7 8">
    <name type="scientific">Xylaria grammica</name>
    <dbReference type="NCBI Taxonomy" id="363999"/>
    <lineage>
        <taxon>Eukaryota</taxon>
        <taxon>Fungi</taxon>
        <taxon>Dikarya</taxon>
        <taxon>Ascomycota</taxon>
        <taxon>Pezizomycotina</taxon>
        <taxon>Sordariomycetes</taxon>
        <taxon>Xylariomycetidae</taxon>
        <taxon>Xylariales</taxon>
        <taxon>Xylariaceae</taxon>
        <taxon>Xylaria</taxon>
    </lineage>
</organism>
<dbReference type="PROSITE" id="PS00463">
    <property type="entry name" value="ZN2_CY6_FUNGAL_1"/>
    <property type="match status" value="1"/>
</dbReference>
<dbReference type="Gene3D" id="4.10.240.10">
    <property type="entry name" value="Zn(2)-C6 fungal-type DNA-binding domain"/>
    <property type="match status" value="1"/>
</dbReference>
<name>A0A439DD99_9PEZI</name>
<reference evidence="7 8" key="1">
    <citation type="submission" date="2018-12" db="EMBL/GenBank/DDBJ databases">
        <title>Draft genome sequence of Xylaria grammica IHI A82.</title>
        <authorList>
            <person name="Buettner E."/>
            <person name="Kellner H."/>
        </authorList>
    </citation>
    <scope>NUCLEOTIDE SEQUENCE [LARGE SCALE GENOMIC DNA]</scope>
    <source>
        <strain evidence="7 8">IHI A82</strain>
    </source>
</reference>
<keyword evidence="5" id="KW-0539">Nucleus</keyword>
<keyword evidence="3" id="KW-0805">Transcription regulation</keyword>
<dbReference type="SMART" id="SM00066">
    <property type="entry name" value="GAL4"/>
    <property type="match status" value="1"/>
</dbReference>
<dbReference type="InterPro" id="IPR001138">
    <property type="entry name" value="Zn2Cys6_DnaBD"/>
</dbReference>
<dbReference type="PANTHER" id="PTHR47660">
    <property type="entry name" value="TRANSCRIPTION FACTOR WITH C2H2 AND ZN(2)-CYS(6) DNA BINDING DOMAIN (EUROFUNG)-RELATED-RELATED"/>
    <property type="match status" value="1"/>
</dbReference>
<dbReference type="AlphaFoldDB" id="A0A439DD99"/>
<feature type="domain" description="Zn(2)-C6 fungal-type" evidence="6">
    <location>
        <begin position="10"/>
        <end position="40"/>
    </location>
</feature>
<sequence>MAATPRRQKACIPCAESKRRCDKELPECRRCIDKDLDCVYPQPKRRRRDLGTAREVQAVQDPVSALTGGRDPAGSLILPDHSNVNTNTSPDAMGGGDLDFEYWDSAAAGNLEISFLNDAVITYVPTSATSASNPCPNQGLGVDNSTDFRGKLCTPFFLRDETFAIQHKQEDPACVTTVEMQPFIGEVEKMLQSWVTNGCNGFIHQRLYDKGMPTCVQDAFTTFAAYANRTPATKETILQIADDRASALTHHAVQPVVNGAQEIWAHLARVHALFVYVFIRAFDGSVRMRASAEQQLPILRSWVTQMWETAKRHRWDDYPSVKDGRRPLLGTSGEFHSDYDAAMEIWQLWILTESVRRTHLIIDTVLNTFRLMTVGWAECEGYVMCTVRRGLWDAESAVKWFNLCRGDAKSPLMAPSLTPGPMISQYPAGDFDDFAKLLWSFVVGTDKIQCWVDKSSN</sequence>
<evidence type="ECO:0000256" key="2">
    <source>
        <dbReference type="ARBA" id="ARBA00022833"/>
    </source>
</evidence>
<dbReference type="InterPro" id="IPR036864">
    <property type="entry name" value="Zn2-C6_fun-type_DNA-bd_sf"/>
</dbReference>
<keyword evidence="2" id="KW-0862">Zinc</keyword>
<dbReference type="EMBL" id="RYZI01000053">
    <property type="protein sequence ID" value="RWA12345.1"/>
    <property type="molecule type" value="Genomic_DNA"/>
</dbReference>
<dbReference type="SUPFAM" id="SSF57701">
    <property type="entry name" value="Zn2/Cys6 DNA-binding domain"/>
    <property type="match status" value="1"/>
</dbReference>
<evidence type="ECO:0000256" key="4">
    <source>
        <dbReference type="ARBA" id="ARBA00023163"/>
    </source>
</evidence>
<dbReference type="GO" id="GO:0008270">
    <property type="term" value="F:zinc ion binding"/>
    <property type="evidence" value="ECO:0007669"/>
    <property type="project" value="InterPro"/>
</dbReference>
<accession>A0A439DD99</accession>
<evidence type="ECO:0000313" key="8">
    <source>
        <dbReference type="Proteomes" id="UP000286045"/>
    </source>
</evidence>
<evidence type="ECO:0000256" key="5">
    <source>
        <dbReference type="ARBA" id="ARBA00023242"/>
    </source>
</evidence>
<dbReference type="PRINTS" id="PR00755">
    <property type="entry name" value="AFLATOXINBRP"/>
</dbReference>
<dbReference type="GO" id="GO:0000981">
    <property type="term" value="F:DNA-binding transcription factor activity, RNA polymerase II-specific"/>
    <property type="evidence" value="ECO:0007669"/>
    <property type="project" value="InterPro"/>
</dbReference>
<keyword evidence="1" id="KW-0479">Metal-binding</keyword>
<evidence type="ECO:0000256" key="3">
    <source>
        <dbReference type="ARBA" id="ARBA00023015"/>
    </source>
</evidence>